<dbReference type="SUPFAM" id="SSF54236">
    <property type="entry name" value="Ubiquitin-like"/>
    <property type="match status" value="1"/>
</dbReference>
<dbReference type="Gene3D" id="3.10.20.90">
    <property type="entry name" value="Phosphatidylinositol 3-kinase Catalytic Subunit, Chain A, domain 1"/>
    <property type="match status" value="1"/>
</dbReference>
<feature type="coiled-coil region" evidence="3">
    <location>
        <begin position="781"/>
        <end position="822"/>
    </location>
</feature>
<evidence type="ECO:0000313" key="6">
    <source>
        <dbReference type="Proteomes" id="UP001178507"/>
    </source>
</evidence>
<reference evidence="5" key="1">
    <citation type="submission" date="2023-08" db="EMBL/GenBank/DDBJ databases">
        <authorList>
            <person name="Chen Y."/>
            <person name="Shah S."/>
            <person name="Dougan E. K."/>
            <person name="Thang M."/>
            <person name="Chan C."/>
        </authorList>
    </citation>
    <scope>NUCLEOTIDE SEQUENCE</scope>
</reference>
<dbReference type="InterPro" id="IPR000626">
    <property type="entry name" value="Ubiquitin-like_dom"/>
</dbReference>
<dbReference type="FunFam" id="3.10.20.90:FF:000009">
    <property type="entry name" value="Ubiquitin-60S ribosomal protein"/>
    <property type="match status" value="1"/>
</dbReference>
<gene>
    <name evidence="5" type="ORF">EVOR1521_LOCUS5270</name>
</gene>
<dbReference type="InterPro" id="IPR029071">
    <property type="entry name" value="Ubiquitin-like_domsf"/>
</dbReference>
<evidence type="ECO:0000256" key="2">
    <source>
        <dbReference type="ARBA" id="ARBA00022499"/>
    </source>
</evidence>
<dbReference type="CDD" id="cd01803">
    <property type="entry name" value="Ubl_ubiquitin"/>
    <property type="match status" value="1"/>
</dbReference>
<feature type="domain" description="Ubiquitin-like" evidence="4">
    <location>
        <begin position="318"/>
        <end position="393"/>
    </location>
</feature>
<dbReference type="Pfam" id="PF00240">
    <property type="entry name" value="ubiquitin"/>
    <property type="match status" value="1"/>
</dbReference>
<evidence type="ECO:0000256" key="1">
    <source>
        <dbReference type="ARBA" id="ARBA00008430"/>
    </source>
</evidence>
<dbReference type="SMART" id="SM00213">
    <property type="entry name" value="UBQ"/>
    <property type="match status" value="1"/>
</dbReference>
<evidence type="ECO:0000259" key="4">
    <source>
        <dbReference type="PROSITE" id="PS50053"/>
    </source>
</evidence>
<dbReference type="AlphaFoldDB" id="A0AA36HXV4"/>
<keyword evidence="2" id="KW-1017">Isopeptide bond</keyword>
<organism evidence="5 6">
    <name type="scientific">Effrenium voratum</name>
    <dbReference type="NCBI Taxonomy" id="2562239"/>
    <lineage>
        <taxon>Eukaryota</taxon>
        <taxon>Sar</taxon>
        <taxon>Alveolata</taxon>
        <taxon>Dinophyceae</taxon>
        <taxon>Suessiales</taxon>
        <taxon>Symbiodiniaceae</taxon>
        <taxon>Effrenium</taxon>
    </lineage>
</organism>
<evidence type="ECO:0000256" key="3">
    <source>
        <dbReference type="SAM" id="Coils"/>
    </source>
</evidence>
<keyword evidence="6" id="KW-1185">Reference proteome</keyword>
<proteinExistence type="inferred from homology"/>
<feature type="non-terminal residue" evidence="5">
    <location>
        <position position="836"/>
    </location>
</feature>
<dbReference type="PANTHER" id="PTHR10666">
    <property type="entry name" value="UBIQUITIN"/>
    <property type="match status" value="1"/>
</dbReference>
<dbReference type="InterPro" id="IPR019956">
    <property type="entry name" value="Ubiquitin_dom"/>
</dbReference>
<dbReference type="InterPro" id="IPR050158">
    <property type="entry name" value="Ubiquitin_ubiquitin-like"/>
</dbReference>
<protein>
    <recommendedName>
        <fullName evidence="4">Ubiquitin-like domain-containing protein</fullName>
    </recommendedName>
</protein>
<accession>A0AA36HXV4</accession>
<dbReference type="Proteomes" id="UP001178507">
    <property type="component" value="Unassembled WGS sequence"/>
</dbReference>
<name>A0AA36HXV4_9DINO</name>
<keyword evidence="3" id="KW-0175">Coiled coil</keyword>
<comment type="caution">
    <text evidence="5">The sequence shown here is derived from an EMBL/GenBank/DDBJ whole genome shotgun (WGS) entry which is preliminary data.</text>
</comment>
<evidence type="ECO:0000313" key="5">
    <source>
        <dbReference type="EMBL" id="CAJ1376143.1"/>
    </source>
</evidence>
<dbReference type="PROSITE" id="PS00299">
    <property type="entry name" value="UBIQUITIN_1"/>
    <property type="match status" value="1"/>
</dbReference>
<dbReference type="InterPro" id="IPR019954">
    <property type="entry name" value="Ubiquitin_CS"/>
</dbReference>
<dbReference type="PRINTS" id="PR00348">
    <property type="entry name" value="UBIQUITIN"/>
</dbReference>
<dbReference type="EMBL" id="CAUJNA010000364">
    <property type="protein sequence ID" value="CAJ1376143.1"/>
    <property type="molecule type" value="Genomic_DNA"/>
</dbReference>
<dbReference type="PROSITE" id="PS50053">
    <property type="entry name" value="UBIQUITIN_2"/>
    <property type="match status" value="1"/>
</dbReference>
<comment type="similarity">
    <text evidence="1">Belongs to the ubiquitin family.</text>
</comment>
<sequence>VQALVLSQFSVSDWPGSMAQPLSLSRITLYKNNLAFAERQGLLQGLSGWADFELRVPESRRKLVVNTLSASAPGGASIIFGKANGTGVVQKNEAFPFEHSSMGAFLQSCRGAKISVTLHEKGPSRTGTLLMVEKARRVLEGSKDQTEEYFSMLQLFEEHGSIRKIPFRDVAEVSLVDPLMQEQLGKCLEAALASQMPKPLPPPKDSREVISIRAKASELAPDECRVSYVDRCEEWRCMYRLDLPREDMDVVLVNGVDSVSAVTLHTFGHVRNSTDDDWIDVELHLVANELSILAVGTEPARQELAKIFKEAKGGGGSMQIFIKTLTGKTVTLEVDPADTLECIKCKLQDKEGIPPDQQRLIFAGKQLEDRWTLADYNIQKESTLHLVLRLRGHNLPGEPAGASHGPTDGFESLENRATKGLAEHVLYQAPDKVTIRSKETAIVPILHHAIRGDRVLVYDPKESEVCVKRAVHLTNTSDHVLANGSVNILDGGRFVAQCQFTPMIPGDDQLIELGEDTTLSVTRVKPSHLQQDKVFQVRLETDEHGHLTKFILDHCNTVVTNYLIKNNGAKAAPCLYIEHTARTDCGGFSITSAAHCVKQTTGWARFCLAVDPEAELALEVSEEANYEESVPLNAAGIGKFLTRAKGLQELGVLSESAVAVLHRSLGRLRLGAMLRALLEPKNVSEEQLLSWEQKACPWAEDTDVLSPATGRPDERDPQNVAPEVKEILQQIRELQQKTAESKEIQRKQSVSSSRVSKIFENQTRLRENIKSMEHVRTGSLLERYMNDMDKEENDLIETRKRIEEFEEVLAKMTTEVSKLTLQIVMKAKSLQKKVKC</sequence>